<evidence type="ECO:0000313" key="10">
    <source>
        <dbReference type="EMBL" id="EMR08608.1"/>
    </source>
</evidence>
<dbReference type="GeneID" id="19896771"/>
<dbReference type="STRING" id="1069680.M7NJ20"/>
<dbReference type="HOGENOM" id="CLU_411093_0_0_1"/>
<dbReference type="Gene3D" id="3.40.50.10980">
    <property type="entry name" value="Nibrin, BRCT2 domain"/>
    <property type="match status" value="1"/>
</dbReference>
<evidence type="ECO:0000256" key="4">
    <source>
        <dbReference type="ARBA" id="ARBA00022763"/>
    </source>
</evidence>
<protein>
    <recommendedName>
        <fullName evidence="9">FHA domain-containing protein</fullName>
    </recommendedName>
</protein>
<dbReference type="SUPFAM" id="SSF49879">
    <property type="entry name" value="SMAD/FHA domain"/>
    <property type="match status" value="1"/>
</dbReference>
<reference evidence="11" key="1">
    <citation type="journal article" date="2016" name="Nat. Commun.">
        <title>Genome analysis of three Pneumocystis species reveals adaptation mechanisms to life exclusively in mammalian hosts.</title>
        <authorList>
            <person name="Ma L."/>
            <person name="Chen Z."/>
            <person name="Huang D.W."/>
            <person name="Kutty G."/>
            <person name="Ishihara M."/>
            <person name="Wang H."/>
            <person name="Abouelleil A."/>
            <person name="Bishop L."/>
            <person name="Davey E."/>
            <person name="Deng R."/>
            <person name="Deng X."/>
            <person name="Fan L."/>
            <person name="Fantoni G."/>
            <person name="Fitzgerald M."/>
            <person name="Gogineni E."/>
            <person name="Goldberg J.M."/>
            <person name="Handley G."/>
            <person name="Hu X."/>
            <person name="Huber C."/>
            <person name="Jiao X."/>
            <person name="Jones K."/>
            <person name="Levin J.Z."/>
            <person name="Liu Y."/>
            <person name="Macdonald P."/>
            <person name="Melnikov A."/>
            <person name="Raley C."/>
            <person name="Sassi M."/>
            <person name="Sherman B.T."/>
            <person name="Song X."/>
            <person name="Sykes S."/>
            <person name="Tran B."/>
            <person name="Walsh L."/>
            <person name="Xia Y."/>
            <person name="Yang J."/>
            <person name="Young S."/>
            <person name="Zeng Q."/>
            <person name="Zheng X."/>
            <person name="Stephens R."/>
            <person name="Nusbaum C."/>
            <person name="Birren B.W."/>
            <person name="Azadi P."/>
            <person name="Lempicki R.A."/>
            <person name="Cuomo C.A."/>
            <person name="Kovacs J.A."/>
        </authorList>
    </citation>
    <scope>NUCLEOTIDE SEQUENCE [LARGE SCALE GENOMIC DNA]</scope>
    <source>
        <strain evidence="11">B123</strain>
    </source>
</reference>
<comment type="subcellular location">
    <subcellularLocation>
        <location evidence="2">Chromosome</location>
    </subcellularLocation>
    <subcellularLocation>
        <location evidence="1">Nucleus</location>
    </subcellularLocation>
</comment>
<dbReference type="GO" id="GO:0000724">
    <property type="term" value="P:double-strand break repair via homologous recombination"/>
    <property type="evidence" value="ECO:0007669"/>
    <property type="project" value="TreeGrafter"/>
</dbReference>
<dbReference type="GO" id="GO:0003684">
    <property type="term" value="F:damaged DNA binding"/>
    <property type="evidence" value="ECO:0007669"/>
    <property type="project" value="TreeGrafter"/>
</dbReference>
<keyword evidence="4" id="KW-0227">DNA damage</keyword>
<keyword evidence="3" id="KW-0158">Chromosome</keyword>
<dbReference type="AlphaFoldDB" id="M7NJ20"/>
<dbReference type="InterPro" id="IPR008984">
    <property type="entry name" value="SMAD_FHA_dom_sf"/>
</dbReference>
<dbReference type="CDD" id="cd22667">
    <property type="entry name" value="FHA_NBN"/>
    <property type="match status" value="1"/>
</dbReference>
<dbReference type="InterPro" id="IPR040227">
    <property type="entry name" value="Nibrin-rel"/>
</dbReference>
<dbReference type="PROSITE" id="PS50006">
    <property type="entry name" value="FHA_DOMAIN"/>
    <property type="match status" value="1"/>
</dbReference>
<evidence type="ECO:0000256" key="6">
    <source>
        <dbReference type="ARBA" id="ARBA00023242"/>
    </source>
</evidence>
<keyword evidence="11" id="KW-1185">Reference proteome</keyword>
<dbReference type="Gene3D" id="3.40.50.10190">
    <property type="entry name" value="BRCT domain"/>
    <property type="match status" value="1"/>
</dbReference>
<proteinExistence type="inferred from homology"/>
<dbReference type="InterPro" id="IPR043014">
    <property type="entry name" value="Nibrin_BRCT2_sf"/>
</dbReference>
<dbReference type="CDD" id="cd00027">
    <property type="entry name" value="BRCT"/>
    <property type="match status" value="1"/>
</dbReference>
<dbReference type="VEuPathDB" id="FungiDB:PNEG_03084"/>
<comment type="similarity">
    <text evidence="8">Belongs to the Nibrin family.</text>
</comment>
<dbReference type="SMART" id="SM00240">
    <property type="entry name" value="FHA"/>
    <property type="match status" value="1"/>
</dbReference>
<dbReference type="Pfam" id="PF16508">
    <property type="entry name" value="NIBRIN_BRCT_II"/>
    <property type="match status" value="1"/>
</dbReference>
<name>M7NJ20_PNEMU</name>
<evidence type="ECO:0000256" key="2">
    <source>
        <dbReference type="ARBA" id="ARBA00004286"/>
    </source>
</evidence>
<dbReference type="Proteomes" id="UP000011958">
    <property type="component" value="Unassembled WGS sequence"/>
</dbReference>
<evidence type="ECO:0000256" key="8">
    <source>
        <dbReference type="ARBA" id="ARBA00044757"/>
    </source>
</evidence>
<dbReference type="InterPro" id="IPR032429">
    <property type="entry name" value="Nibrin_BRCT2"/>
</dbReference>
<evidence type="ECO:0000256" key="5">
    <source>
        <dbReference type="ARBA" id="ARBA00023204"/>
    </source>
</evidence>
<dbReference type="eggNOG" id="ENOG502RS0G">
    <property type="taxonomic scope" value="Eukaryota"/>
</dbReference>
<dbReference type="InterPro" id="IPR001357">
    <property type="entry name" value="BRCT_dom"/>
</dbReference>
<dbReference type="Pfam" id="PF00533">
    <property type="entry name" value="BRCT"/>
    <property type="match status" value="1"/>
</dbReference>
<evidence type="ECO:0000256" key="3">
    <source>
        <dbReference type="ARBA" id="ARBA00022454"/>
    </source>
</evidence>
<dbReference type="EMBL" id="AFWA02000015">
    <property type="protein sequence ID" value="EMR08608.1"/>
    <property type="molecule type" value="Genomic_DNA"/>
</dbReference>
<sequence length="668" mass="77527">MWVLESSSTELNGIRKYLRPGKEYLVGRAKHITDITIDSKTVSKKHAKFVVVSVEKGASLLLEEKTVIYLIDLNSKFGTMVNGEKLGEFAKKCDENFQEITFGKCQGKFRLSWNPVVFTLSGIKIKDIQLLVETYGIKITKEYCNKTTHVVSKQRNTTKNLQAFIYGVFVVSYSYVQELVRTIDLLEFNFDQGFPNPEDHIPQDNHYLNINVSPKDFLPNKQRRHLFRGLTFIFFDKNQYCNLSLPINAASGKTAFCKETSNIEQITIFIRNYSNVIAVSPLDDSYFVDMACKRLRINMISQDKFFEPIVKMDLSLFEKDFYTNNDPNYKDDIVINNTKYNSQIFPTSKSELNNELTFQVFKKSDINVVSNDNDNKRDIKSSEHINEIFDKDDILSQNFSNCNKFSTKARIIYPISDNENTISVNSNIKMDSEFYSPIKSLRSQILPSNNSNIIHDIYEVDFRNTSNSPKKNALDLENSNKSTYETNSYNHLKSDLSLISTAKNFEISLPSTLQENKTNSFQTIKNESSVSHFSKSAEKDEKLKVIEYFKVELKPQKSFVNLSPRWDPKWNGRKNFKKFIRVKRIQPLTFTQHVRLVEYKPNMRLIQESSKQKSNEQIFKKNVKNTISGSDRTFIFKNKTKTFSTNIQNYFDITQDDTDDDDPLKFKL</sequence>
<evidence type="ECO:0000313" key="11">
    <source>
        <dbReference type="Proteomes" id="UP000011958"/>
    </source>
</evidence>
<keyword evidence="6" id="KW-0539">Nucleus</keyword>
<accession>M7NJ20</accession>
<keyword evidence="5" id="KW-0234">DNA repair</keyword>
<organism evidence="10 11">
    <name type="scientific">Pneumocystis murina (strain B123)</name>
    <name type="common">Mouse pneumocystis pneumonia agent</name>
    <name type="synonym">Pneumocystis carinii f. sp. muris</name>
    <dbReference type="NCBI Taxonomy" id="1069680"/>
    <lineage>
        <taxon>Eukaryota</taxon>
        <taxon>Fungi</taxon>
        <taxon>Dikarya</taxon>
        <taxon>Ascomycota</taxon>
        <taxon>Taphrinomycotina</taxon>
        <taxon>Pneumocystomycetes</taxon>
        <taxon>Pneumocystaceae</taxon>
        <taxon>Pneumocystis</taxon>
    </lineage>
</organism>
<feature type="domain" description="FHA" evidence="9">
    <location>
        <begin position="24"/>
        <end position="86"/>
    </location>
</feature>
<evidence type="ECO:0000256" key="7">
    <source>
        <dbReference type="ARBA" id="ARBA00023306"/>
    </source>
</evidence>
<dbReference type="Pfam" id="PF00498">
    <property type="entry name" value="FHA"/>
    <property type="match status" value="1"/>
</dbReference>
<keyword evidence="7" id="KW-0131">Cell cycle</keyword>
<comment type="caution">
    <text evidence="10">The sequence shown here is derived from an EMBL/GenBank/DDBJ whole genome shotgun (WGS) entry which is preliminary data.</text>
</comment>
<dbReference type="PANTHER" id="PTHR12162">
    <property type="entry name" value="NIBRIN-RELATED"/>
    <property type="match status" value="1"/>
</dbReference>
<dbReference type="GO" id="GO:0005694">
    <property type="term" value="C:chromosome"/>
    <property type="evidence" value="ECO:0007669"/>
    <property type="project" value="UniProtKB-SubCell"/>
</dbReference>
<dbReference type="GO" id="GO:0030870">
    <property type="term" value="C:Mre11 complex"/>
    <property type="evidence" value="ECO:0007669"/>
    <property type="project" value="InterPro"/>
</dbReference>
<dbReference type="Gene3D" id="2.60.200.20">
    <property type="match status" value="1"/>
</dbReference>
<dbReference type="SUPFAM" id="SSF52113">
    <property type="entry name" value="BRCT domain"/>
    <property type="match status" value="1"/>
</dbReference>
<dbReference type="PANTHER" id="PTHR12162:SF0">
    <property type="entry name" value="NIBRIN"/>
    <property type="match status" value="1"/>
</dbReference>
<dbReference type="RefSeq" id="XP_007875140.1">
    <property type="nucleotide sequence ID" value="XM_007876949.2"/>
</dbReference>
<dbReference type="GO" id="GO:0007095">
    <property type="term" value="P:mitotic G2 DNA damage checkpoint signaling"/>
    <property type="evidence" value="ECO:0007669"/>
    <property type="project" value="InterPro"/>
</dbReference>
<dbReference type="OrthoDB" id="552194at2759"/>
<evidence type="ECO:0000259" key="9">
    <source>
        <dbReference type="PROSITE" id="PS50006"/>
    </source>
</evidence>
<dbReference type="InterPro" id="IPR000253">
    <property type="entry name" value="FHA_dom"/>
</dbReference>
<evidence type="ECO:0000256" key="1">
    <source>
        <dbReference type="ARBA" id="ARBA00004123"/>
    </source>
</evidence>
<gene>
    <name evidence="10" type="ORF">PNEG_03084</name>
</gene>
<dbReference type="InterPro" id="IPR036420">
    <property type="entry name" value="BRCT_dom_sf"/>
</dbReference>